<keyword evidence="7" id="KW-0175">Coiled coil</keyword>
<dbReference type="InterPro" id="IPR050230">
    <property type="entry name" value="CALM/Myosin/TropC-like"/>
</dbReference>
<reference evidence="10" key="1">
    <citation type="submission" date="2023-08" db="EMBL/GenBank/DDBJ databases">
        <authorList>
            <person name="Chen Y."/>
            <person name="Shah S."/>
            <person name="Dougan E. K."/>
            <person name="Thang M."/>
            <person name="Chan C."/>
        </authorList>
    </citation>
    <scope>NUCLEOTIDE SEQUENCE</scope>
</reference>
<dbReference type="PROSITE" id="PS50222">
    <property type="entry name" value="EF_HAND_2"/>
    <property type="match status" value="2"/>
</dbReference>
<dbReference type="PANTHER" id="PTHR23048">
    <property type="entry name" value="MYOSIN LIGHT CHAIN 1, 3"/>
    <property type="match status" value="1"/>
</dbReference>
<dbReference type="SMART" id="SM00054">
    <property type="entry name" value="EFh"/>
    <property type="match status" value="2"/>
</dbReference>
<keyword evidence="6" id="KW-0007">Acetylation</keyword>
<dbReference type="GO" id="GO:0005509">
    <property type="term" value="F:calcium ion binding"/>
    <property type="evidence" value="ECO:0007669"/>
    <property type="project" value="InterPro"/>
</dbReference>
<comment type="caution">
    <text evidence="10">The sequence shown here is derived from an EMBL/GenBank/DDBJ whole genome shotgun (WGS) entry which is preliminary data.</text>
</comment>
<proteinExistence type="inferred from homology"/>
<dbReference type="AlphaFoldDB" id="A0AA36NAY9"/>
<evidence type="ECO:0000256" key="4">
    <source>
        <dbReference type="ARBA" id="ARBA00022737"/>
    </source>
</evidence>
<name>A0AA36NAY9_9DINO</name>
<dbReference type="Pfam" id="PF13499">
    <property type="entry name" value="EF-hand_7"/>
    <property type="match status" value="1"/>
</dbReference>
<feature type="domain" description="EF-hand" evidence="9">
    <location>
        <begin position="444"/>
        <end position="479"/>
    </location>
</feature>
<evidence type="ECO:0000256" key="3">
    <source>
        <dbReference type="ARBA" id="ARBA00022723"/>
    </source>
</evidence>
<dbReference type="InterPro" id="IPR018247">
    <property type="entry name" value="EF_Hand_1_Ca_BS"/>
</dbReference>
<evidence type="ECO:0000256" key="5">
    <source>
        <dbReference type="ARBA" id="ARBA00022837"/>
    </source>
</evidence>
<dbReference type="Proteomes" id="UP001178507">
    <property type="component" value="Unassembled WGS sequence"/>
</dbReference>
<organism evidence="10 11">
    <name type="scientific">Effrenium voratum</name>
    <dbReference type="NCBI Taxonomy" id="2562239"/>
    <lineage>
        <taxon>Eukaryota</taxon>
        <taxon>Sar</taxon>
        <taxon>Alveolata</taxon>
        <taxon>Dinophyceae</taxon>
        <taxon>Suessiales</taxon>
        <taxon>Symbiodiniaceae</taxon>
        <taxon>Effrenium</taxon>
    </lineage>
</organism>
<feature type="region of interest" description="Disordered" evidence="8">
    <location>
        <begin position="285"/>
        <end position="318"/>
    </location>
</feature>
<evidence type="ECO:0000256" key="6">
    <source>
        <dbReference type="ARBA" id="ARBA00022990"/>
    </source>
</evidence>
<dbReference type="GO" id="GO:0016460">
    <property type="term" value="C:myosin II complex"/>
    <property type="evidence" value="ECO:0007669"/>
    <property type="project" value="TreeGrafter"/>
</dbReference>
<gene>
    <name evidence="10" type="ORF">EVOR1521_LOCUS27821</name>
</gene>
<keyword evidence="3" id="KW-0479">Metal-binding</keyword>
<feature type="compositionally biased region" description="Basic and acidic residues" evidence="8">
    <location>
        <begin position="302"/>
        <end position="318"/>
    </location>
</feature>
<dbReference type="SUPFAM" id="SSF47473">
    <property type="entry name" value="EF-hand"/>
    <property type="match status" value="1"/>
</dbReference>
<keyword evidence="11" id="KW-1185">Reference proteome</keyword>
<dbReference type="PROSITE" id="PS00018">
    <property type="entry name" value="EF_HAND_1"/>
    <property type="match status" value="2"/>
</dbReference>
<evidence type="ECO:0000256" key="8">
    <source>
        <dbReference type="SAM" id="MobiDB-lite"/>
    </source>
</evidence>
<evidence type="ECO:0000259" key="9">
    <source>
        <dbReference type="PROSITE" id="PS50222"/>
    </source>
</evidence>
<feature type="coiled-coil region" evidence="7">
    <location>
        <begin position="552"/>
        <end position="593"/>
    </location>
</feature>
<dbReference type="InterPro" id="IPR011992">
    <property type="entry name" value="EF-hand-dom_pair"/>
</dbReference>
<accession>A0AA36NAY9</accession>
<evidence type="ECO:0000256" key="2">
    <source>
        <dbReference type="ARBA" id="ARBA00020786"/>
    </source>
</evidence>
<dbReference type="PANTHER" id="PTHR23048:SF0">
    <property type="entry name" value="CALMODULIN LIKE 3"/>
    <property type="match status" value="1"/>
</dbReference>
<keyword evidence="5" id="KW-0106">Calcium</keyword>
<evidence type="ECO:0000256" key="1">
    <source>
        <dbReference type="ARBA" id="ARBA00005253"/>
    </source>
</evidence>
<evidence type="ECO:0000313" key="10">
    <source>
        <dbReference type="EMBL" id="CAJ1405665.1"/>
    </source>
</evidence>
<keyword evidence="4" id="KW-0677">Repeat</keyword>
<dbReference type="EMBL" id="CAUJNA010003596">
    <property type="protein sequence ID" value="CAJ1405665.1"/>
    <property type="molecule type" value="Genomic_DNA"/>
</dbReference>
<comment type="similarity">
    <text evidence="1">Belongs to the centrin family.</text>
</comment>
<dbReference type="FunFam" id="1.10.238.10:FF:000178">
    <property type="entry name" value="Calmodulin-2 A"/>
    <property type="match status" value="1"/>
</dbReference>
<evidence type="ECO:0000313" key="11">
    <source>
        <dbReference type="Proteomes" id="UP001178507"/>
    </source>
</evidence>
<dbReference type="Gene3D" id="1.10.238.10">
    <property type="entry name" value="EF-hand"/>
    <property type="match status" value="1"/>
</dbReference>
<dbReference type="InterPro" id="IPR002048">
    <property type="entry name" value="EF_hand_dom"/>
</dbReference>
<dbReference type="Gene3D" id="1.10.287.1490">
    <property type="match status" value="1"/>
</dbReference>
<protein>
    <recommendedName>
        <fullName evidence="2">Calmodulin</fullName>
    </recommendedName>
</protein>
<feature type="domain" description="EF-hand" evidence="9">
    <location>
        <begin position="480"/>
        <end position="515"/>
    </location>
</feature>
<dbReference type="CDD" id="cd00051">
    <property type="entry name" value="EFh"/>
    <property type="match status" value="1"/>
</dbReference>
<evidence type="ECO:0000256" key="7">
    <source>
        <dbReference type="SAM" id="Coils"/>
    </source>
</evidence>
<feature type="coiled-coil region" evidence="7">
    <location>
        <begin position="113"/>
        <end position="154"/>
    </location>
</feature>
<feature type="region of interest" description="Disordered" evidence="8">
    <location>
        <begin position="1"/>
        <end position="60"/>
    </location>
</feature>
<sequence length="596" mass="66765">MASAMSAMETADTQSEDIPSAPLDLKACDRPGTGMSHRDSFDKMAGSRPGTAMSLSDQTGMGEDSMVSFIRSCMTSILQPFGQTVDELHRYVATLSESLSSLGEDADLHTTQLSEHAALISELRAELNRTSDQAQRTERLLGTAVEEKAQLAEELQLLKPKLTEIDGRVAEVHDNVQEMQPRLKDARTKLARCVESKFETDRDIAQLRSALEQVKTEMNEWEKTHEVLVQSVNGDRINSETRFQEFLGFTREQREEKKKVEANSAQLAERLRSIEEKAHDVELRLQDHTEKHQTTGATAQQLRERSEALQKSHEESKERLNKCNVAITDYRVLAAENKENISKLMSILSGPDVLNNLETALTVISKIVEQNKLSVKDLDERTAALFERENKAATKAGQLEDVLSNLTRRAERVESILGLEPLKKDDDEITGGVVFKGGILLTEEQIRHFRDIFDEFDADNSNTISVAELEDVMQRTGLNPPMDIVYAILEAIDVDKSGDIDFDEFCALLTKMLGPDGKVDVERMLQSMYDSMSYDAKTRKAVETVIHHTTELKQHKEQISQDTAKIDDAEVQIAGLHANIGSLEAEIKSLRRLVVI</sequence>